<evidence type="ECO:0000313" key="3">
    <source>
        <dbReference type="Proteomes" id="UP000076563"/>
    </source>
</evidence>
<sequence>MKDILYIAIVVMVVLLVWMAIQSLREALLPGFRRFQRRSQGKDDQSSLSLSERYEHWLKKNLPESAYKWIENLLYQTGQSYNWTVGKAVRSITVSFLIGFLFFFFDLLLFLAANSPNRYLLLVVGFLVLVTAPWIPIIKFKSERRDFVSRIIYQTPQYIDILESELVYGQGSIESSFEAAKNELDGELKLIMDEAHKHVLVERSVRGALDDIIKTRINHKLYDQIVVALHQYSVTNKAEKMMKSLHMSAKTAVNETIRKQTSQKNLTITVVSIGILINLTLLVGVPLLLNMLGMAVIG</sequence>
<name>A0A161SCM0_9BACL</name>
<proteinExistence type="predicted"/>
<keyword evidence="1" id="KW-0812">Transmembrane</keyword>
<keyword evidence="3" id="KW-1185">Reference proteome</keyword>
<feature type="transmembrane region" description="Helical" evidence="1">
    <location>
        <begin position="92"/>
        <end position="113"/>
    </location>
</feature>
<dbReference type="AlphaFoldDB" id="A0A161SCM0"/>
<protein>
    <recommendedName>
        <fullName evidence="4">Type II secretion system protein GspF domain-containing protein</fullName>
    </recommendedName>
</protein>
<feature type="transmembrane region" description="Helical" evidence="1">
    <location>
        <begin position="6"/>
        <end position="28"/>
    </location>
</feature>
<dbReference type="OrthoDB" id="10012648at2"/>
<reference evidence="3" key="1">
    <citation type="submission" date="2016-01" db="EMBL/GenBank/DDBJ databases">
        <title>Draft genome of Chromobacterium sp. F49.</title>
        <authorList>
            <person name="Hong K.W."/>
        </authorList>
    </citation>
    <scope>NUCLEOTIDE SEQUENCE [LARGE SCALE GENOMIC DNA]</scope>
    <source>
        <strain evidence="3">M63</strain>
    </source>
</reference>
<evidence type="ECO:0000256" key="1">
    <source>
        <dbReference type="SAM" id="Phobius"/>
    </source>
</evidence>
<evidence type="ECO:0008006" key="4">
    <source>
        <dbReference type="Google" id="ProtNLM"/>
    </source>
</evidence>
<organism evidence="2 3">
    <name type="scientific">Paenibacillus elgii</name>
    <dbReference type="NCBI Taxonomy" id="189691"/>
    <lineage>
        <taxon>Bacteria</taxon>
        <taxon>Bacillati</taxon>
        <taxon>Bacillota</taxon>
        <taxon>Bacilli</taxon>
        <taxon>Bacillales</taxon>
        <taxon>Paenibacillaceae</taxon>
        <taxon>Paenibacillus</taxon>
    </lineage>
</organism>
<keyword evidence="1" id="KW-0472">Membrane</keyword>
<dbReference type="EMBL" id="LQRA01000057">
    <property type="protein sequence ID" value="KZE78175.1"/>
    <property type="molecule type" value="Genomic_DNA"/>
</dbReference>
<dbReference type="Proteomes" id="UP000076563">
    <property type="component" value="Unassembled WGS sequence"/>
</dbReference>
<feature type="transmembrane region" description="Helical" evidence="1">
    <location>
        <begin position="119"/>
        <end position="140"/>
    </location>
</feature>
<accession>A0A161SCM0</accession>
<dbReference type="RefSeq" id="WP_063183101.1">
    <property type="nucleotide sequence ID" value="NZ_LQRA01000057.1"/>
</dbReference>
<gene>
    <name evidence="2" type="ORF">AV654_19560</name>
</gene>
<feature type="transmembrane region" description="Helical" evidence="1">
    <location>
        <begin position="266"/>
        <end position="289"/>
    </location>
</feature>
<comment type="caution">
    <text evidence="2">The sequence shown here is derived from an EMBL/GenBank/DDBJ whole genome shotgun (WGS) entry which is preliminary data.</text>
</comment>
<keyword evidence="1" id="KW-1133">Transmembrane helix</keyword>
<evidence type="ECO:0000313" key="2">
    <source>
        <dbReference type="EMBL" id="KZE78175.1"/>
    </source>
</evidence>